<gene>
    <name evidence="1" type="ORF">MLD38_020722</name>
</gene>
<keyword evidence="2" id="KW-1185">Reference proteome</keyword>
<evidence type="ECO:0000313" key="2">
    <source>
        <dbReference type="Proteomes" id="UP001057402"/>
    </source>
</evidence>
<sequence length="120" mass="13953">MGRDKVVVAILSFSLGLAFCIPCIRRQQRQEIVSKGLRIVLEALEHAEERLAMSWERHDVLLRQRCSFYLTNCDLEEALADARKAIEEATELTRVFGRMQMRLIASFTKDVDVENQRRSR</sequence>
<dbReference type="Proteomes" id="UP001057402">
    <property type="component" value="Chromosome 6"/>
</dbReference>
<organism evidence="1 2">
    <name type="scientific">Melastoma candidum</name>
    <dbReference type="NCBI Taxonomy" id="119954"/>
    <lineage>
        <taxon>Eukaryota</taxon>
        <taxon>Viridiplantae</taxon>
        <taxon>Streptophyta</taxon>
        <taxon>Embryophyta</taxon>
        <taxon>Tracheophyta</taxon>
        <taxon>Spermatophyta</taxon>
        <taxon>Magnoliopsida</taxon>
        <taxon>eudicotyledons</taxon>
        <taxon>Gunneridae</taxon>
        <taxon>Pentapetalae</taxon>
        <taxon>rosids</taxon>
        <taxon>malvids</taxon>
        <taxon>Myrtales</taxon>
        <taxon>Melastomataceae</taxon>
        <taxon>Melastomatoideae</taxon>
        <taxon>Melastomateae</taxon>
        <taxon>Melastoma</taxon>
    </lineage>
</organism>
<protein>
    <submittedName>
        <fullName evidence="1">Uncharacterized protein</fullName>
    </submittedName>
</protein>
<reference evidence="2" key="1">
    <citation type="journal article" date="2023" name="Front. Plant Sci.">
        <title>Chromosomal-level genome assembly of Melastoma candidum provides insights into trichome evolution.</title>
        <authorList>
            <person name="Zhong Y."/>
            <person name="Wu W."/>
            <person name="Sun C."/>
            <person name="Zou P."/>
            <person name="Liu Y."/>
            <person name="Dai S."/>
            <person name="Zhou R."/>
        </authorList>
    </citation>
    <scope>NUCLEOTIDE SEQUENCE [LARGE SCALE GENOMIC DNA]</scope>
</reference>
<evidence type="ECO:0000313" key="1">
    <source>
        <dbReference type="EMBL" id="KAI4364664.1"/>
    </source>
</evidence>
<accession>A0ACB9QDR9</accession>
<comment type="caution">
    <text evidence="1">The sequence shown here is derived from an EMBL/GenBank/DDBJ whole genome shotgun (WGS) entry which is preliminary data.</text>
</comment>
<proteinExistence type="predicted"/>
<name>A0ACB9QDR9_9MYRT</name>
<dbReference type="EMBL" id="CM042885">
    <property type="protein sequence ID" value="KAI4364664.1"/>
    <property type="molecule type" value="Genomic_DNA"/>
</dbReference>